<reference evidence="1" key="1">
    <citation type="submission" date="2023-07" db="EMBL/GenBank/DDBJ databases">
        <title>Chromosome-level Genome Assembly of Striped Snakehead (Channa striata).</title>
        <authorList>
            <person name="Liu H."/>
        </authorList>
    </citation>
    <scope>NUCLEOTIDE SEQUENCE</scope>
    <source>
        <strain evidence="1">Gz</strain>
        <tissue evidence="1">Muscle</tissue>
    </source>
</reference>
<dbReference type="AlphaFoldDB" id="A0AA88M0Z4"/>
<gene>
    <name evidence="1" type="ORF">Q5P01_019159</name>
</gene>
<accession>A0AA88M0Z4</accession>
<name>A0AA88M0Z4_CHASR</name>
<organism evidence="1 2">
    <name type="scientific">Channa striata</name>
    <name type="common">Snakehead murrel</name>
    <name type="synonym">Ophicephalus striatus</name>
    <dbReference type="NCBI Taxonomy" id="64152"/>
    <lineage>
        <taxon>Eukaryota</taxon>
        <taxon>Metazoa</taxon>
        <taxon>Chordata</taxon>
        <taxon>Craniata</taxon>
        <taxon>Vertebrata</taxon>
        <taxon>Euteleostomi</taxon>
        <taxon>Actinopterygii</taxon>
        <taxon>Neopterygii</taxon>
        <taxon>Teleostei</taxon>
        <taxon>Neoteleostei</taxon>
        <taxon>Acanthomorphata</taxon>
        <taxon>Anabantaria</taxon>
        <taxon>Anabantiformes</taxon>
        <taxon>Channoidei</taxon>
        <taxon>Channidae</taxon>
        <taxon>Channa</taxon>
    </lineage>
</organism>
<protein>
    <submittedName>
        <fullName evidence="1">Uncharacterized protein</fullName>
    </submittedName>
</protein>
<sequence>MTSLIHSHSMCPEADTGIRWDVSPALPRPLSTPPVNWLKVEVLLCLLWAETLTTGRFAWCWNLSGRNAGSTVDSGQADTHRALWRKHGGRFQELNSLDEGFRNVLAGCKVARAAKRVPQQSSSSPNLLGCISPLRSPQADDVKGEERRPLLFLAR</sequence>
<comment type="caution">
    <text evidence="1">The sequence shown here is derived from an EMBL/GenBank/DDBJ whole genome shotgun (WGS) entry which is preliminary data.</text>
</comment>
<proteinExistence type="predicted"/>
<evidence type="ECO:0000313" key="1">
    <source>
        <dbReference type="EMBL" id="KAK2828125.1"/>
    </source>
</evidence>
<evidence type="ECO:0000313" key="2">
    <source>
        <dbReference type="Proteomes" id="UP001187415"/>
    </source>
</evidence>
<dbReference type="Proteomes" id="UP001187415">
    <property type="component" value="Unassembled WGS sequence"/>
</dbReference>
<dbReference type="EMBL" id="JAUPFM010000015">
    <property type="protein sequence ID" value="KAK2828125.1"/>
    <property type="molecule type" value="Genomic_DNA"/>
</dbReference>
<keyword evidence="2" id="KW-1185">Reference proteome</keyword>